<dbReference type="EMBL" id="JAFKCZ010000001">
    <property type="protein sequence ID" value="MBN7795308.1"/>
    <property type="molecule type" value="Genomic_DNA"/>
</dbReference>
<keyword evidence="5" id="KW-1185">Reference proteome</keyword>
<evidence type="ECO:0000313" key="5">
    <source>
        <dbReference type="Proteomes" id="UP000664303"/>
    </source>
</evidence>
<dbReference type="PROSITE" id="PS50404">
    <property type="entry name" value="GST_NTER"/>
    <property type="match status" value="1"/>
</dbReference>
<dbReference type="RefSeq" id="WP_206558739.1">
    <property type="nucleotide sequence ID" value="NZ_JAFKCZ010000001.1"/>
</dbReference>
<dbReference type="InterPro" id="IPR036282">
    <property type="entry name" value="Glutathione-S-Trfase_C_sf"/>
</dbReference>
<evidence type="ECO:0000259" key="3">
    <source>
        <dbReference type="PROSITE" id="PS50405"/>
    </source>
</evidence>
<comment type="caution">
    <text evidence="4">The sequence shown here is derived from an EMBL/GenBank/DDBJ whole genome shotgun (WGS) entry which is preliminary data.</text>
</comment>
<dbReference type="InterPro" id="IPR010987">
    <property type="entry name" value="Glutathione-S-Trfase_C-like"/>
</dbReference>
<dbReference type="SFLD" id="SFLDS00019">
    <property type="entry name" value="Glutathione_Transferase_(cytos"/>
    <property type="match status" value="1"/>
</dbReference>
<dbReference type="CDD" id="cd03046">
    <property type="entry name" value="GST_N_GTT1_like"/>
    <property type="match status" value="1"/>
</dbReference>
<dbReference type="InterPro" id="IPR040079">
    <property type="entry name" value="Glutathione_S-Trfase"/>
</dbReference>
<dbReference type="Pfam" id="PF02798">
    <property type="entry name" value="GST_N"/>
    <property type="match status" value="1"/>
</dbReference>
<dbReference type="CDD" id="cd03207">
    <property type="entry name" value="GST_C_8"/>
    <property type="match status" value="1"/>
</dbReference>
<dbReference type="Proteomes" id="UP000664303">
    <property type="component" value="Unassembled WGS sequence"/>
</dbReference>
<dbReference type="InterPro" id="IPR036249">
    <property type="entry name" value="Thioredoxin-like_sf"/>
</dbReference>
<sequence>MTQMTFYTHPQSRGRIARWMLEEVGADYEVRVMDFDGNIKSPEFLQLNPMGKVPALVHGDTVITELAAICAYLADQFPGKGLAPAVDSPLRGCYYRWLFFVAGPVEIAMSAKTYNWRIDDDNASSVGCGKTGDTADTLERAVAGESYLCGDRFTAADLLLASYLAFEMQVTKTLEPRPAFVNYVERCQAREAATRANALDDALPQAAAG</sequence>
<dbReference type="InterPro" id="IPR004046">
    <property type="entry name" value="GST_C"/>
</dbReference>
<dbReference type="SUPFAM" id="SSF47616">
    <property type="entry name" value="GST C-terminal domain-like"/>
    <property type="match status" value="1"/>
</dbReference>
<dbReference type="PANTHER" id="PTHR44051">
    <property type="entry name" value="GLUTATHIONE S-TRANSFERASE-RELATED"/>
    <property type="match status" value="1"/>
</dbReference>
<comment type="similarity">
    <text evidence="1">Belongs to the GST superfamily.</text>
</comment>
<dbReference type="SFLD" id="SFLDG01150">
    <property type="entry name" value="Main.1:_Beta-like"/>
    <property type="match status" value="1"/>
</dbReference>
<dbReference type="InterPro" id="IPR004045">
    <property type="entry name" value="Glutathione_S-Trfase_N"/>
</dbReference>
<gene>
    <name evidence="4" type="ORF">JYP50_01815</name>
</gene>
<proteinExistence type="inferred from homology"/>
<evidence type="ECO:0000256" key="1">
    <source>
        <dbReference type="RuleBase" id="RU003494"/>
    </source>
</evidence>
<evidence type="ECO:0000313" key="4">
    <source>
        <dbReference type="EMBL" id="MBN7795308.1"/>
    </source>
</evidence>
<name>A0A939DBQ5_9GAMM</name>
<dbReference type="AlphaFoldDB" id="A0A939DBQ5"/>
<protein>
    <submittedName>
        <fullName evidence="4">Glutathione S-transferase family protein</fullName>
    </submittedName>
</protein>
<evidence type="ECO:0000259" key="2">
    <source>
        <dbReference type="PROSITE" id="PS50404"/>
    </source>
</evidence>
<feature type="domain" description="GST C-terminal" evidence="3">
    <location>
        <begin position="87"/>
        <end position="209"/>
    </location>
</feature>
<dbReference type="Gene3D" id="1.20.1050.10">
    <property type="match status" value="1"/>
</dbReference>
<dbReference type="Pfam" id="PF00043">
    <property type="entry name" value="GST_C"/>
    <property type="match status" value="1"/>
</dbReference>
<feature type="domain" description="GST N-terminal" evidence="2">
    <location>
        <begin position="1"/>
        <end position="81"/>
    </location>
</feature>
<dbReference type="PANTHER" id="PTHR44051:SF21">
    <property type="entry name" value="GLUTATHIONE S-TRANSFERASE FAMILY PROTEIN"/>
    <property type="match status" value="1"/>
</dbReference>
<dbReference type="Gene3D" id="3.40.30.10">
    <property type="entry name" value="Glutaredoxin"/>
    <property type="match status" value="1"/>
</dbReference>
<organism evidence="4 5">
    <name type="scientific">Parahaliea mediterranea</name>
    <dbReference type="NCBI Taxonomy" id="651086"/>
    <lineage>
        <taxon>Bacteria</taxon>
        <taxon>Pseudomonadati</taxon>
        <taxon>Pseudomonadota</taxon>
        <taxon>Gammaproteobacteria</taxon>
        <taxon>Cellvibrionales</taxon>
        <taxon>Halieaceae</taxon>
        <taxon>Parahaliea</taxon>
    </lineage>
</organism>
<dbReference type="SFLD" id="SFLDG00358">
    <property type="entry name" value="Main_(cytGST)"/>
    <property type="match status" value="1"/>
</dbReference>
<dbReference type="PROSITE" id="PS50405">
    <property type="entry name" value="GST_CTER"/>
    <property type="match status" value="1"/>
</dbReference>
<reference evidence="4" key="1">
    <citation type="submission" date="2021-02" db="EMBL/GenBank/DDBJ databases">
        <title>PHA producing bacteria isolated from coastal sediment in Guangdong, Shenzhen.</title>
        <authorList>
            <person name="Zheng W."/>
            <person name="Yu S."/>
            <person name="Huang Y."/>
        </authorList>
    </citation>
    <scope>NUCLEOTIDE SEQUENCE</scope>
    <source>
        <strain evidence="4">TN14-10</strain>
    </source>
</reference>
<dbReference type="SUPFAM" id="SSF52833">
    <property type="entry name" value="Thioredoxin-like"/>
    <property type="match status" value="1"/>
</dbReference>
<accession>A0A939DBQ5</accession>